<feature type="transmembrane region" description="Helical" evidence="6">
    <location>
        <begin position="805"/>
        <end position="824"/>
    </location>
</feature>
<evidence type="ECO:0000256" key="5">
    <source>
        <dbReference type="ARBA" id="ARBA00023180"/>
    </source>
</evidence>
<dbReference type="Proteomes" id="UP000095282">
    <property type="component" value="Unplaced"/>
</dbReference>
<dbReference type="PROSITE" id="PS50850">
    <property type="entry name" value="MFS"/>
    <property type="match status" value="1"/>
</dbReference>
<evidence type="ECO:0000256" key="6">
    <source>
        <dbReference type="SAM" id="Phobius"/>
    </source>
</evidence>
<feature type="transmembrane region" description="Helical" evidence="6">
    <location>
        <begin position="967"/>
        <end position="984"/>
    </location>
</feature>
<feature type="transmembrane region" description="Helical" evidence="6">
    <location>
        <begin position="904"/>
        <end position="922"/>
    </location>
</feature>
<feature type="transmembrane region" description="Helical" evidence="6">
    <location>
        <begin position="772"/>
        <end position="793"/>
    </location>
</feature>
<evidence type="ECO:0000256" key="3">
    <source>
        <dbReference type="ARBA" id="ARBA00022989"/>
    </source>
</evidence>
<protein>
    <submittedName>
        <fullName evidence="9">MFS domain-containing protein</fullName>
    </submittedName>
</protein>
<evidence type="ECO:0000256" key="4">
    <source>
        <dbReference type="ARBA" id="ARBA00023136"/>
    </source>
</evidence>
<keyword evidence="5" id="KW-0325">Glycoprotein</keyword>
<feature type="transmembrane region" description="Helical" evidence="6">
    <location>
        <begin position="742"/>
        <end position="766"/>
    </location>
</feature>
<feature type="transmembrane region" description="Helical" evidence="6">
    <location>
        <begin position="711"/>
        <end position="730"/>
    </location>
</feature>
<keyword evidence="8" id="KW-1185">Reference proteome</keyword>
<feature type="transmembrane region" description="Helical" evidence="6">
    <location>
        <begin position="562"/>
        <end position="589"/>
    </location>
</feature>
<dbReference type="InterPro" id="IPR036259">
    <property type="entry name" value="MFS_trans_sf"/>
</dbReference>
<dbReference type="Gene3D" id="1.20.1250.20">
    <property type="entry name" value="MFS general substrate transporter like domains"/>
    <property type="match status" value="2"/>
</dbReference>
<sequence length="1094" mass="122590">MLRWYYESVNICINQLIIHIFRQETARRKRDISNETTSTLEPITVNYDDYGVDSDPNAEDLEDPCEMFASIGKSLPYEMIEYLGKVMIRVSSYDDMTMWNGVDDREVYDNLIDTLQKHLEKNPFTRMVGISLNMKNRVFQETIYSDSLIAGFSALLVFTCFLIYSRSLVFTLVILFVVSFSAGVAFFVYTTILGIDFFPFVNLLVVVILISIGADDSFLLLVYYRREVELLVDSNIHEYFDNHVHHFNFEWKRSARLVKNFLFGIENIKEPSTLSPYEKPSKTFSGTKFELDVEKLDFYRRLVNSENENYHLSNYSHVSWADRMLQANESCLSDTKLIPNECVLSASVRNKNLIHQFPDDFAVIPGDGPFIDHDLKVVGYFISIPSDQKLRVDTVAIENFFNEIDVSCDYIRKQTNDPVLCLSSSEITRFHDIVSQLRSSSFTSVAISLGICLIVIIVCTRVIKLSVFSSIVIFFVILWTVASLILLGWKLSVVESTILIITIGLSFDYTLHYVVAIRDTQLVSSSEKVSSAHSTAGIACSFGSLTLFLAGFPLLFTQTASFYQIGTMLVVLGMTSLLGASIVLPSFVMSFSCDHRQSTKLFSFFFLFLHLLLQFTSLLLQPTPSPAPSHSWLMSTSCDLWSVRSVRLRVAVAIALALTIEGLMRSNLNMKGTIFWTSQDRAIIFASFYAGGLAATLASEVLNRYIGAKRVVLYGGVANVVGTFLTPFVASQTNFGTLPIILLRFVMGFGQGVLWPCMLVLIGQWFPATEKSTALAIATTGNQLSVIIAMFATAELCQLPWGWPMAFHVYGVCGIVMCMIWYVLVYDSPCHADNKLSKEELHYITTERQRQKAHDPNWRDILKSPAVWAIAASSFAHNYVTVGTITYLPLYYKTVLNMSLTSNGILSTIPFVLQLISKVFYAGIADNAKKKDWMSFDTVTRWSNSSASFGIAFSFIILSFCDCSQRALAIFLICASMSFVSGYIPGYNTSAVSIAPGQTAAIAAFSRFWGQIASSVAPYHIGAYTKQGTYEEWQLVWGVIALICVVTGVFFHCCGTASIQDWDSNHSKAPIEVAREELIDSSKLDDSLRVTTVD</sequence>
<dbReference type="PANTHER" id="PTHR45951">
    <property type="entry name" value="PROTEIN DISPATCHED-RELATED"/>
    <property type="match status" value="1"/>
</dbReference>
<feature type="domain" description="Major facilitator superfamily (MFS) profile" evidence="7">
    <location>
        <begin position="603"/>
        <end position="1056"/>
    </location>
</feature>
<dbReference type="InterPro" id="IPR052081">
    <property type="entry name" value="Dispatched_Hh_regulator"/>
</dbReference>
<feature type="transmembrane region" description="Helical" evidence="6">
    <location>
        <begin position="441"/>
        <end position="459"/>
    </location>
</feature>
<evidence type="ECO:0000313" key="8">
    <source>
        <dbReference type="Proteomes" id="UP000095282"/>
    </source>
</evidence>
<keyword evidence="4 6" id="KW-0472">Membrane</keyword>
<dbReference type="PROSITE" id="PS00217">
    <property type="entry name" value="SUGAR_TRANSPORT_2"/>
    <property type="match status" value="1"/>
</dbReference>
<dbReference type="Pfam" id="PF03176">
    <property type="entry name" value="MMPL"/>
    <property type="match status" value="1"/>
</dbReference>
<feature type="transmembrane region" description="Helical" evidence="6">
    <location>
        <begin position="942"/>
        <end position="960"/>
    </location>
</feature>
<evidence type="ECO:0000259" key="7">
    <source>
        <dbReference type="PROSITE" id="PS50850"/>
    </source>
</evidence>
<keyword evidence="3 6" id="KW-1133">Transmembrane helix</keyword>
<dbReference type="SUPFAM" id="SSF82866">
    <property type="entry name" value="Multidrug efflux transporter AcrB transmembrane domain"/>
    <property type="match status" value="2"/>
</dbReference>
<proteinExistence type="predicted"/>
<dbReference type="eggNOG" id="KOG2532">
    <property type="taxonomic scope" value="Eukaryota"/>
</dbReference>
<dbReference type="Gene3D" id="1.20.1640.10">
    <property type="entry name" value="Multidrug efflux transporter AcrB transmembrane domain"/>
    <property type="match status" value="2"/>
</dbReference>
<feature type="transmembrane region" description="Helical" evidence="6">
    <location>
        <begin position="471"/>
        <end position="491"/>
    </location>
</feature>
<name>A0A1I7T557_9PELO</name>
<dbReference type="InterPro" id="IPR020846">
    <property type="entry name" value="MFS_dom"/>
</dbReference>
<dbReference type="FunFam" id="1.20.1250.20:FF:000532">
    <property type="entry name" value="SLC (SoLute Carrier) homolog"/>
    <property type="match status" value="1"/>
</dbReference>
<accession>A0A1I7T557</accession>
<dbReference type="GO" id="GO:0016020">
    <property type="term" value="C:membrane"/>
    <property type="evidence" value="ECO:0007669"/>
    <property type="project" value="UniProtKB-SubCell"/>
</dbReference>
<dbReference type="InterPro" id="IPR005829">
    <property type="entry name" value="Sugar_transporter_CS"/>
</dbReference>
<feature type="transmembrane region" description="Helical" evidence="6">
    <location>
        <begin position="1035"/>
        <end position="1059"/>
    </location>
</feature>
<feature type="transmembrane region" description="Helical" evidence="6">
    <location>
        <begin position="201"/>
        <end position="224"/>
    </location>
</feature>
<dbReference type="InterPro" id="IPR004869">
    <property type="entry name" value="MMPL_dom"/>
</dbReference>
<evidence type="ECO:0000256" key="2">
    <source>
        <dbReference type="ARBA" id="ARBA00022692"/>
    </source>
</evidence>
<feature type="transmembrane region" description="Helical" evidence="6">
    <location>
        <begin position="536"/>
        <end position="556"/>
    </location>
</feature>
<organism evidence="8 9">
    <name type="scientific">Caenorhabditis tropicalis</name>
    <dbReference type="NCBI Taxonomy" id="1561998"/>
    <lineage>
        <taxon>Eukaryota</taxon>
        <taxon>Metazoa</taxon>
        <taxon>Ecdysozoa</taxon>
        <taxon>Nematoda</taxon>
        <taxon>Chromadorea</taxon>
        <taxon>Rhabditida</taxon>
        <taxon>Rhabditina</taxon>
        <taxon>Rhabditomorpha</taxon>
        <taxon>Rhabditoidea</taxon>
        <taxon>Rhabditidae</taxon>
        <taxon>Peloderinae</taxon>
        <taxon>Caenorhabditis</taxon>
    </lineage>
</organism>
<dbReference type="eggNOG" id="KOG3664">
    <property type="taxonomic scope" value="Eukaryota"/>
</dbReference>
<reference evidence="9" key="1">
    <citation type="submission" date="2016-11" db="UniProtKB">
        <authorList>
            <consortium name="WormBaseParasite"/>
        </authorList>
    </citation>
    <scope>IDENTIFICATION</scope>
</reference>
<evidence type="ECO:0000256" key="1">
    <source>
        <dbReference type="ARBA" id="ARBA00004141"/>
    </source>
</evidence>
<feature type="transmembrane region" description="Helical" evidence="6">
    <location>
        <begin position="170"/>
        <end position="189"/>
    </location>
</feature>
<dbReference type="InterPro" id="IPR011701">
    <property type="entry name" value="MFS"/>
</dbReference>
<dbReference type="STRING" id="1561998.A0A1I7T557"/>
<dbReference type="PANTHER" id="PTHR45951:SF3">
    <property type="entry name" value="PROTEIN DISPATCHED"/>
    <property type="match status" value="1"/>
</dbReference>
<evidence type="ECO:0000313" key="9">
    <source>
        <dbReference type="WBParaSite" id="Csp11.Scaffold509.g2499.t1"/>
    </source>
</evidence>
<dbReference type="Pfam" id="PF07690">
    <property type="entry name" value="MFS_1"/>
    <property type="match status" value="1"/>
</dbReference>
<feature type="transmembrane region" description="Helical" evidence="6">
    <location>
        <begin position="601"/>
        <end position="620"/>
    </location>
</feature>
<dbReference type="GO" id="GO:0022857">
    <property type="term" value="F:transmembrane transporter activity"/>
    <property type="evidence" value="ECO:0007669"/>
    <property type="project" value="InterPro"/>
</dbReference>
<feature type="transmembrane region" description="Helical" evidence="6">
    <location>
        <begin position="681"/>
        <end position="699"/>
    </location>
</feature>
<comment type="subcellular location">
    <subcellularLocation>
        <location evidence="1">Membrane</location>
        <topology evidence="1">Multi-pass membrane protein</topology>
    </subcellularLocation>
</comment>
<keyword evidence="2 6" id="KW-0812">Transmembrane</keyword>
<dbReference type="AlphaFoldDB" id="A0A1I7T557"/>
<dbReference type="WBParaSite" id="Csp11.Scaffold509.g2499.t1">
    <property type="protein sequence ID" value="Csp11.Scaffold509.g2499.t1"/>
    <property type="gene ID" value="Csp11.Scaffold509.g2499"/>
</dbReference>
<dbReference type="GO" id="GO:0007224">
    <property type="term" value="P:smoothened signaling pathway"/>
    <property type="evidence" value="ECO:0007669"/>
    <property type="project" value="TreeGrafter"/>
</dbReference>
<dbReference type="SUPFAM" id="SSF103473">
    <property type="entry name" value="MFS general substrate transporter"/>
    <property type="match status" value="1"/>
</dbReference>
<feature type="transmembrane region" description="Helical" evidence="6">
    <location>
        <begin position="497"/>
        <end position="515"/>
    </location>
</feature>
<feature type="transmembrane region" description="Helical" evidence="6">
    <location>
        <begin position="143"/>
        <end position="164"/>
    </location>
</feature>